<evidence type="ECO:0000256" key="1">
    <source>
        <dbReference type="SAM" id="SignalP"/>
    </source>
</evidence>
<protein>
    <submittedName>
        <fullName evidence="2">Uncharacterized protein</fullName>
    </submittedName>
</protein>
<proteinExistence type="predicted"/>
<feature type="signal peptide" evidence="1">
    <location>
        <begin position="1"/>
        <end position="31"/>
    </location>
</feature>
<keyword evidence="3" id="KW-1185">Reference proteome</keyword>
<feature type="chain" id="PRO_5018066811" evidence="1">
    <location>
        <begin position="32"/>
        <end position="95"/>
    </location>
</feature>
<dbReference type="Proteomes" id="UP000276133">
    <property type="component" value="Unassembled WGS sequence"/>
</dbReference>
<sequence length="95" mass="10736">MTSSSMGIRLSANFIVFMSFLFLSENRLSWSADVPLKNPASVISLADCEAPTDLSVDYVQNEILNIEKNKFFKKQLLDMSCQTNKLTRKNKIISV</sequence>
<dbReference type="EMBL" id="REGN01002959">
    <property type="protein sequence ID" value="RNA25220.1"/>
    <property type="molecule type" value="Genomic_DNA"/>
</dbReference>
<comment type="caution">
    <text evidence="2">The sequence shown here is derived from an EMBL/GenBank/DDBJ whole genome shotgun (WGS) entry which is preliminary data.</text>
</comment>
<dbReference type="AlphaFoldDB" id="A0A3M7RP90"/>
<accession>A0A3M7RP90</accession>
<name>A0A3M7RP90_BRAPC</name>
<organism evidence="2 3">
    <name type="scientific">Brachionus plicatilis</name>
    <name type="common">Marine rotifer</name>
    <name type="synonym">Brachionus muelleri</name>
    <dbReference type="NCBI Taxonomy" id="10195"/>
    <lineage>
        <taxon>Eukaryota</taxon>
        <taxon>Metazoa</taxon>
        <taxon>Spiralia</taxon>
        <taxon>Gnathifera</taxon>
        <taxon>Rotifera</taxon>
        <taxon>Eurotatoria</taxon>
        <taxon>Monogononta</taxon>
        <taxon>Pseudotrocha</taxon>
        <taxon>Ploima</taxon>
        <taxon>Brachionidae</taxon>
        <taxon>Brachionus</taxon>
    </lineage>
</organism>
<reference evidence="2 3" key="1">
    <citation type="journal article" date="2018" name="Sci. Rep.">
        <title>Genomic signatures of local adaptation to the degree of environmental predictability in rotifers.</title>
        <authorList>
            <person name="Franch-Gras L."/>
            <person name="Hahn C."/>
            <person name="Garcia-Roger E.M."/>
            <person name="Carmona M.J."/>
            <person name="Serra M."/>
            <person name="Gomez A."/>
        </authorList>
    </citation>
    <scope>NUCLEOTIDE SEQUENCE [LARGE SCALE GENOMIC DNA]</scope>
    <source>
        <strain evidence="2">HYR1</strain>
    </source>
</reference>
<evidence type="ECO:0000313" key="2">
    <source>
        <dbReference type="EMBL" id="RNA25220.1"/>
    </source>
</evidence>
<keyword evidence="1" id="KW-0732">Signal</keyword>
<evidence type="ECO:0000313" key="3">
    <source>
        <dbReference type="Proteomes" id="UP000276133"/>
    </source>
</evidence>
<gene>
    <name evidence="2" type="ORF">BpHYR1_007747</name>
</gene>